<keyword evidence="2" id="KW-1185">Reference proteome</keyword>
<evidence type="ECO:0000313" key="1">
    <source>
        <dbReference type="EMBL" id="SSC67948.1"/>
    </source>
</evidence>
<dbReference type="EMBL" id="UEYP01000005">
    <property type="protein sequence ID" value="SSC67948.1"/>
    <property type="molecule type" value="Genomic_DNA"/>
</dbReference>
<evidence type="ECO:0000313" key="2">
    <source>
        <dbReference type="Proteomes" id="UP000254764"/>
    </source>
</evidence>
<dbReference type="AlphaFoldDB" id="A0A376AJF1"/>
<protein>
    <submittedName>
        <fullName evidence="1">Uncharacterized protein</fullName>
    </submittedName>
</protein>
<proteinExistence type="predicted"/>
<accession>A0A376AJF1</accession>
<reference evidence="2" key="1">
    <citation type="submission" date="2018-07" db="EMBL/GenBank/DDBJ databases">
        <authorList>
            <person name="Peiro R."/>
            <person name="Begona"/>
            <person name="Cbmso G."/>
            <person name="Lopez M."/>
            <person name="Gonzalez S."/>
        </authorList>
    </citation>
    <scope>NUCLEOTIDE SEQUENCE [LARGE SCALE GENOMIC DNA]</scope>
</reference>
<gene>
    <name evidence="1" type="ORF">RHIZ70_3656</name>
</gene>
<sequence length="53" mass="6071">MRGERRPESFCLLHNKWQVDRPGEDDGHLQVIDFPARKRGSLMKPAARIRAAG</sequence>
<organism evidence="1 2">
    <name type="scientific">Ciceribacter selenitireducens ATCC BAA-1503</name>
    <dbReference type="NCBI Taxonomy" id="1336235"/>
    <lineage>
        <taxon>Bacteria</taxon>
        <taxon>Pseudomonadati</taxon>
        <taxon>Pseudomonadota</taxon>
        <taxon>Alphaproteobacteria</taxon>
        <taxon>Hyphomicrobiales</taxon>
        <taxon>Rhizobiaceae</taxon>
        <taxon>Ciceribacter</taxon>
    </lineage>
</organism>
<name>A0A376AJF1_9HYPH</name>
<dbReference type="Proteomes" id="UP000254764">
    <property type="component" value="Unassembled WGS sequence"/>
</dbReference>